<accession>A0A3L8P8C3</accession>
<protein>
    <submittedName>
        <fullName evidence="1">DUF445 domain-containing protein</fullName>
    </submittedName>
</protein>
<dbReference type="InterPro" id="IPR007383">
    <property type="entry name" value="DUF445"/>
</dbReference>
<name>A0A3L8P8C3_9ACTN</name>
<dbReference type="OrthoDB" id="9769590at2"/>
<evidence type="ECO:0000313" key="2">
    <source>
        <dbReference type="Proteomes" id="UP000281708"/>
    </source>
</evidence>
<comment type="caution">
    <text evidence="1">The sequence shown here is derived from an EMBL/GenBank/DDBJ whole genome shotgun (WGS) entry which is preliminary data.</text>
</comment>
<sequence>MRTVATSLLALAAVVYVATLHLAHSVGGFWGYVNAGAEASMVGAIADWFAVTALFRHPLGVPVPHTALVPRRKDELGRGLESFVRENFLAEPVVRERLASAELARRTGEWLRQPANAARAVDEASALVSAALRRVRDEDVAVVVVDVLIPRLRQEPLGPVLGSLLGEVVEDGAHHGMVDLVLEEAHRWLAHHQDTFTDVIGQRAPWWAPPRLNEVVTDRLHLEAIRWVADVRGDPDHEVRHAIDSALTQLAQDLLDDPGTQARADRLRDRLLEQPQLVESGLRIWSALRQALVEALADAEGPLRRRAVTEAAAFGGRLATEPALQQRFDAWASDAAVFVVERYGAELTGVITQTIQRWDGTEASRRIELHVGRDLQFIRINGTLVGGLVGLVIHAASEVLS</sequence>
<dbReference type="Pfam" id="PF04286">
    <property type="entry name" value="DUF445"/>
    <property type="match status" value="1"/>
</dbReference>
<proteinExistence type="predicted"/>
<evidence type="ECO:0000313" key="1">
    <source>
        <dbReference type="EMBL" id="RLV51282.1"/>
    </source>
</evidence>
<dbReference type="PANTHER" id="PTHR38442">
    <property type="entry name" value="INNER MEMBRANE PROTEIN-RELATED"/>
    <property type="match status" value="1"/>
</dbReference>
<dbReference type="Proteomes" id="UP000281708">
    <property type="component" value="Unassembled WGS sequence"/>
</dbReference>
<organism evidence="1 2">
    <name type="scientific">Nocardioides mangrovicus</name>
    <dbReference type="NCBI Taxonomy" id="2478913"/>
    <lineage>
        <taxon>Bacteria</taxon>
        <taxon>Bacillati</taxon>
        <taxon>Actinomycetota</taxon>
        <taxon>Actinomycetes</taxon>
        <taxon>Propionibacteriales</taxon>
        <taxon>Nocardioidaceae</taxon>
        <taxon>Nocardioides</taxon>
    </lineage>
</organism>
<dbReference type="AlphaFoldDB" id="A0A3L8P8C3"/>
<dbReference type="EMBL" id="RDBE01000001">
    <property type="protein sequence ID" value="RLV51282.1"/>
    <property type="molecule type" value="Genomic_DNA"/>
</dbReference>
<keyword evidence="2" id="KW-1185">Reference proteome</keyword>
<gene>
    <name evidence="1" type="ORF">D9V37_03400</name>
</gene>
<reference evidence="1 2" key="1">
    <citation type="submission" date="2018-10" db="EMBL/GenBank/DDBJ databases">
        <title>Marmoricola sp. 4Q3S-7 whole genome shotgun sequence.</title>
        <authorList>
            <person name="Li F."/>
        </authorList>
    </citation>
    <scope>NUCLEOTIDE SEQUENCE [LARGE SCALE GENOMIC DNA]</scope>
    <source>
        <strain evidence="1 2">4Q3S-7</strain>
    </source>
</reference>
<dbReference type="PANTHER" id="PTHR38442:SF1">
    <property type="entry name" value="INNER MEMBRANE PROTEIN"/>
    <property type="match status" value="1"/>
</dbReference>
<dbReference type="GO" id="GO:0005886">
    <property type="term" value="C:plasma membrane"/>
    <property type="evidence" value="ECO:0007669"/>
    <property type="project" value="TreeGrafter"/>
</dbReference>